<dbReference type="EMBL" id="JBHSMI010000028">
    <property type="protein sequence ID" value="MFC5404411.1"/>
    <property type="molecule type" value="Genomic_DNA"/>
</dbReference>
<dbReference type="RefSeq" id="WP_378134695.1">
    <property type="nucleotide sequence ID" value="NZ_JBHSMI010000028.1"/>
</dbReference>
<evidence type="ECO:0000313" key="2">
    <source>
        <dbReference type="Proteomes" id="UP001596113"/>
    </source>
</evidence>
<gene>
    <name evidence="1" type="ORF">ACFPOF_16880</name>
</gene>
<keyword evidence="2" id="KW-1185">Reference proteome</keyword>
<evidence type="ECO:0000313" key="1">
    <source>
        <dbReference type="EMBL" id="MFC5404411.1"/>
    </source>
</evidence>
<dbReference type="Proteomes" id="UP001596113">
    <property type="component" value="Unassembled WGS sequence"/>
</dbReference>
<organism evidence="1 2">
    <name type="scientific">Cohnella soli</name>
    <dbReference type="NCBI Taxonomy" id="425005"/>
    <lineage>
        <taxon>Bacteria</taxon>
        <taxon>Bacillati</taxon>
        <taxon>Bacillota</taxon>
        <taxon>Bacilli</taxon>
        <taxon>Bacillales</taxon>
        <taxon>Paenibacillaceae</taxon>
        <taxon>Cohnella</taxon>
    </lineage>
</organism>
<proteinExistence type="predicted"/>
<accession>A0ABW0HT65</accession>
<name>A0ABW0HT65_9BACL</name>
<sequence length="137" mass="15181">MANKSISVPAGIKTFLDGLPNASSYVVDLINRDRGSGDANLENSIRKVLTELLSELKGPPIPPDPQWHVLESQACLELTVAADDPSDLVDPNVLAEIDRLAGREGYLTRVRMDGVMTFGQNELARRKLYYERNEPIF</sequence>
<reference evidence="2" key="1">
    <citation type="journal article" date="2019" name="Int. J. Syst. Evol. Microbiol.">
        <title>The Global Catalogue of Microorganisms (GCM) 10K type strain sequencing project: providing services to taxonomists for standard genome sequencing and annotation.</title>
        <authorList>
            <consortium name="The Broad Institute Genomics Platform"/>
            <consortium name="The Broad Institute Genome Sequencing Center for Infectious Disease"/>
            <person name="Wu L."/>
            <person name="Ma J."/>
        </authorList>
    </citation>
    <scope>NUCLEOTIDE SEQUENCE [LARGE SCALE GENOMIC DNA]</scope>
    <source>
        <strain evidence="2">CGMCC 1.18575</strain>
    </source>
</reference>
<comment type="caution">
    <text evidence="1">The sequence shown here is derived from an EMBL/GenBank/DDBJ whole genome shotgun (WGS) entry which is preliminary data.</text>
</comment>
<protein>
    <submittedName>
        <fullName evidence="1">Uncharacterized protein</fullName>
    </submittedName>
</protein>